<organism evidence="12 13">
    <name type="scientific">Photobacterium aquimaris</name>
    <dbReference type="NCBI Taxonomy" id="512643"/>
    <lineage>
        <taxon>Bacteria</taxon>
        <taxon>Pseudomonadati</taxon>
        <taxon>Pseudomonadota</taxon>
        <taxon>Gammaproteobacteria</taxon>
        <taxon>Vibrionales</taxon>
        <taxon>Vibrionaceae</taxon>
        <taxon>Photobacterium</taxon>
    </lineage>
</organism>
<dbReference type="PROSITE" id="PS50902">
    <property type="entry name" value="FLAVODOXIN_LIKE"/>
    <property type="match status" value="1"/>
</dbReference>
<evidence type="ECO:0000259" key="10">
    <source>
        <dbReference type="PROSITE" id="PS50902"/>
    </source>
</evidence>
<dbReference type="InterPro" id="IPR024934">
    <property type="entry name" value="Rubredoxin-like_dom"/>
</dbReference>
<dbReference type="PROSITE" id="PS50903">
    <property type="entry name" value="RUBREDOXIN_LIKE"/>
    <property type="match status" value="1"/>
</dbReference>
<dbReference type="InterPro" id="IPR045761">
    <property type="entry name" value="ODP_dom"/>
</dbReference>
<keyword evidence="5" id="KW-0288">FMN</keyword>
<dbReference type="NCBIfam" id="NF003954">
    <property type="entry name" value="PRK05452.1"/>
    <property type="match status" value="1"/>
</dbReference>
<dbReference type="AlphaFoldDB" id="A0A1Y6KUE7"/>
<gene>
    <name evidence="12" type="primary">norV</name>
    <name evidence="12" type="ORF">PAQU9191_01043</name>
</gene>
<proteinExistence type="inferred from homology"/>
<dbReference type="SUPFAM" id="SSF57802">
    <property type="entry name" value="Rubredoxin-like"/>
    <property type="match status" value="1"/>
</dbReference>
<dbReference type="InterPro" id="IPR029039">
    <property type="entry name" value="Flavoprotein-like_sf"/>
</dbReference>
<dbReference type="Pfam" id="PF19583">
    <property type="entry name" value="ODP"/>
    <property type="match status" value="1"/>
</dbReference>
<name>A0A1Y6KUE7_9GAMM</name>
<feature type="domain" description="Flavodoxin-like" evidence="10">
    <location>
        <begin position="254"/>
        <end position="393"/>
    </location>
</feature>
<evidence type="ECO:0000256" key="3">
    <source>
        <dbReference type="ARBA" id="ARBA00022490"/>
    </source>
</evidence>
<dbReference type="PRINTS" id="PR00163">
    <property type="entry name" value="RUBREDOXIN"/>
</dbReference>
<evidence type="ECO:0000256" key="5">
    <source>
        <dbReference type="ARBA" id="ARBA00022643"/>
    </source>
</evidence>
<feature type="domain" description="Rubredoxin-like" evidence="11">
    <location>
        <begin position="456"/>
        <end position="507"/>
    </location>
</feature>
<dbReference type="InterPro" id="IPR024935">
    <property type="entry name" value="Rubredoxin_dom"/>
</dbReference>
<accession>A0A1Y6KUE7</accession>
<dbReference type="SMART" id="SM00849">
    <property type="entry name" value="Lactamase_B"/>
    <property type="match status" value="1"/>
</dbReference>
<keyword evidence="7" id="KW-0249">Electron transport</keyword>
<dbReference type="Proteomes" id="UP000196485">
    <property type="component" value="Unassembled WGS sequence"/>
</dbReference>
<dbReference type="Gene3D" id="3.40.50.360">
    <property type="match status" value="1"/>
</dbReference>
<dbReference type="InterPro" id="IPR036866">
    <property type="entry name" value="RibonucZ/Hydroxyglut_hydro"/>
</dbReference>
<evidence type="ECO:0000256" key="9">
    <source>
        <dbReference type="ARBA" id="ARBA00023004"/>
    </source>
</evidence>
<keyword evidence="4" id="KW-0285">Flavoprotein</keyword>
<keyword evidence="6" id="KW-0479">Metal-binding</keyword>
<keyword evidence="2" id="KW-0813">Transport</keyword>
<dbReference type="SUPFAM" id="SSF56281">
    <property type="entry name" value="Metallo-hydrolase/oxidoreductase"/>
    <property type="match status" value="1"/>
</dbReference>
<dbReference type="Pfam" id="PF00301">
    <property type="entry name" value="Rubredoxin"/>
    <property type="match status" value="1"/>
</dbReference>
<evidence type="ECO:0000259" key="11">
    <source>
        <dbReference type="PROSITE" id="PS50903"/>
    </source>
</evidence>
<protein>
    <submittedName>
        <fullName evidence="12">Anaerobic nitric oxide reductase flavorubredoxin</fullName>
    </submittedName>
</protein>
<dbReference type="SUPFAM" id="SSF52218">
    <property type="entry name" value="Flavoproteins"/>
    <property type="match status" value="1"/>
</dbReference>
<evidence type="ECO:0000256" key="8">
    <source>
        <dbReference type="ARBA" id="ARBA00023002"/>
    </source>
</evidence>
<dbReference type="HAMAP" id="MF_01312">
    <property type="entry name" value="NorV"/>
    <property type="match status" value="1"/>
</dbReference>
<evidence type="ECO:0000313" key="12">
    <source>
        <dbReference type="EMBL" id="SMY15813.1"/>
    </source>
</evidence>
<evidence type="ECO:0000256" key="2">
    <source>
        <dbReference type="ARBA" id="ARBA00022448"/>
    </source>
</evidence>
<dbReference type="RefSeq" id="WP_087820006.1">
    <property type="nucleotide sequence ID" value="NZ_FYAH01000002.1"/>
</dbReference>
<dbReference type="GO" id="GO:0005506">
    <property type="term" value="F:iron ion binding"/>
    <property type="evidence" value="ECO:0007669"/>
    <property type="project" value="InterPro"/>
</dbReference>
<dbReference type="CDD" id="cd00730">
    <property type="entry name" value="rubredoxin"/>
    <property type="match status" value="1"/>
</dbReference>
<dbReference type="InterPro" id="IPR008254">
    <property type="entry name" value="Flavodoxin/NO_synth"/>
</dbReference>
<dbReference type="CDD" id="cd07709">
    <property type="entry name" value="flavodiiron_proteins_MBL-fold"/>
    <property type="match status" value="1"/>
</dbReference>
<keyword evidence="9" id="KW-0408">Iron</keyword>
<evidence type="ECO:0000256" key="1">
    <source>
        <dbReference type="ARBA" id="ARBA00007121"/>
    </source>
</evidence>
<evidence type="ECO:0000256" key="4">
    <source>
        <dbReference type="ARBA" id="ARBA00022630"/>
    </source>
</evidence>
<evidence type="ECO:0000256" key="6">
    <source>
        <dbReference type="ARBA" id="ARBA00022723"/>
    </source>
</evidence>
<dbReference type="InterPro" id="IPR023957">
    <property type="entry name" value="Anaer_NO_rdtase_flvorubredoxin"/>
</dbReference>
<dbReference type="GO" id="GO:0010181">
    <property type="term" value="F:FMN binding"/>
    <property type="evidence" value="ECO:0007669"/>
    <property type="project" value="InterPro"/>
</dbReference>
<dbReference type="Pfam" id="PF00258">
    <property type="entry name" value="Flavodoxin_1"/>
    <property type="match status" value="1"/>
</dbReference>
<reference evidence="13" key="1">
    <citation type="submission" date="2017-06" db="EMBL/GenBank/DDBJ databases">
        <authorList>
            <person name="Rodrigo-Torres L."/>
            <person name="Arahal R. D."/>
            <person name="Lucena T."/>
        </authorList>
    </citation>
    <scope>NUCLEOTIDE SEQUENCE [LARGE SCALE GENOMIC DNA]</scope>
    <source>
        <strain evidence="13">type strain: CECT 9192</strain>
    </source>
</reference>
<dbReference type="Gene3D" id="2.20.28.10">
    <property type="match status" value="1"/>
</dbReference>
<comment type="similarity">
    <text evidence="1">In the N-terminal section; belongs to the zinc metallo-hydrolase group 3 family.</text>
</comment>
<dbReference type="PANTHER" id="PTHR43717">
    <property type="entry name" value="ANAEROBIC NITRIC OXIDE REDUCTASE FLAVORUBREDOXIN"/>
    <property type="match status" value="1"/>
</dbReference>
<dbReference type="InterPro" id="IPR001279">
    <property type="entry name" value="Metallo-B-lactamas"/>
</dbReference>
<dbReference type="Gene3D" id="3.60.15.10">
    <property type="entry name" value="Ribonuclease Z/Hydroxyacylglutathione hydrolase-like"/>
    <property type="match status" value="1"/>
</dbReference>
<sequence length="508" mass="57544">MAIHVKNNITWVGQRDWEVRDFHGTEYKTTRGTSYNSYLIREGKNVLIDTVDHKFTLAFLQNLEQEINLNDIDYIVINHAEEDHAGALTELMSRIPNTPIYCTENAIDSIVGHHHHPEWNFNTVKTGDTLDIGNGKALVFVETPMLHWPDSMMTYMTEDAVLFSNDAFGQHYCDERLFNDEVDQNELLDQCLRYYSNILTPFSPLVTNKIHEVLGFNLPVDMVATSHGVIWRDNPTQIIEKYLEWANQYQENRITIFYDSMSNNTRMMADAIAQGITEVDDEVIVRIFNVARHDKNEILANMFRSKGILVGSSTMNNVMMPKVAGLLEEITGLRFKNKKAGAFGSYGWNGGAVDRIHARLTDAGFFTTVGLKTKWRPDGKALQQCREHGKKIAKEWAQTERPYDHYTPFTTQITSTPTVATTIQVATDAPEIVEPTSVVEVKPTTNTECCTQATAGQKMLCTVCQWIYDPALGEPNQDVEPGTLWQDVPDSFLCPECGIGKEVFEPIN</sequence>
<keyword evidence="8" id="KW-0560">Oxidoreductase</keyword>
<dbReference type="EMBL" id="FYAH01000002">
    <property type="protein sequence ID" value="SMY15813.1"/>
    <property type="molecule type" value="Genomic_DNA"/>
</dbReference>
<evidence type="ECO:0000256" key="7">
    <source>
        <dbReference type="ARBA" id="ARBA00022982"/>
    </source>
</evidence>
<dbReference type="PANTHER" id="PTHR43717:SF1">
    <property type="entry name" value="ANAEROBIC NITRIC OXIDE REDUCTASE FLAVORUBREDOXIN"/>
    <property type="match status" value="1"/>
</dbReference>
<keyword evidence="3" id="KW-0963">Cytoplasm</keyword>
<evidence type="ECO:0000313" key="13">
    <source>
        <dbReference type="Proteomes" id="UP000196485"/>
    </source>
</evidence>
<keyword evidence="13" id="KW-1185">Reference proteome</keyword>
<dbReference type="GO" id="GO:0016966">
    <property type="term" value="F:nitric oxide reductase activity"/>
    <property type="evidence" value="ECO:0007669"/>
    <property type="project" value="InterPro"/>
</dbReference>